<dbReference type="PANTHER" id="PTHR46268">
    <property type="entry name" value="STRESS RESPONSE PROTEIN NHAX"/>
    <property type="match status" value="1"/>
</dbReference>
<sequence>MRYRSNNILTLIPPTEEGKSILQQALFFRQHLGMRLFIYNIIDKPSFLKKLIAPKKLKNRKHDYQNTLQNFVEGITDTENLQHITYRIKEGSPLPVLLKQSKNCGYEFLIVGKNENNSGMDADDLDKLISRSCCPVMAFEPGHQIKKINKIVIPVDISQSTKKKLLWATYFAKKFNAKITVVSALGINIKTKQSLAWRNAEKLKYMLVQRGIKCEVKILRASGQQKHVAILDYIEKENPGMVILRTHQESSLTGVEIGKFVSEIIHGCKMPVFTVTRFMDSIPVDFDL</sequence>
<keyword evidence="4" id="KW-1185">Reference proteome</keyword>
<dbReference type="RefSeq" id="WP_072999356.1">
    <property type="nucleotide sequence ID" value="NZ_FQUM01000002.1"/>
</dbReference>
<proteinExistence type="inferred from homology"/>
<name>A0A1M4W0A3_9BACT</name>
<dbReference type="STRING" id="1484053.SAMN05444274_102270"/>
<dbReference type="SUPFAM" id="SSF52402">
    <property type="entry name" value="Adenine nucleotide alpha hydrolases-like"/>
    <property type="match status" value="2"/>
</dbReference>
<dbReference type="InterPro" id="IPR014729">
    <property type="entry name" value="Rossmann-like_a/b/a_fold"/>
</dbReference>
<comment type="similarity">
    <text evidence="1">Belongs to the universal stress protein A family.</text>
</comment>
<evidence type="ECO:0000259" key="2">
    <source>
        <dbReference type="Pfam" id="PF00582"/>
    </source>
</evidence>
<dbReference type="PANTHER" id="PTHR46268:SF6">
    <property type="entry name" value="UNIVERSAL STRESS PROTEIN UP12"/>
    <property type="match status" value="1"/>
</dbReference>
<dbReference type="Gene3D" id="3.40.50.620">
    <property type="entry name" value="HUPs"/>
    <property type="match status" value="2"/>
</dbReference>
<dbReference type="InterPro" id="IPR006016">
    <property type="entry name" value="UspA"/>
</dbReference>
<evidence type="ECO:0000313" key="4">
    <source>
        <dbReference type="Proteomes" id="UP000184164"/>
    </source>
</evidence>
<dbReference type="OrthoDB" id="1117296at2"/>
<feature type="domain" description="UspA" evidence="2">
    <location>
        <begin position="149"/>
        <end position="275"/>
    </location>
</feature>
<gene>
    <name evidence="3" type="ORF">SAMN05444274_102270</name>
</gene>
<reference evidence="3 4" key="1">
    <citation type="submission" date="2016-11" db="EMBL/GenBank/DDBJ databases">
        <authorList>
            <person name="Jaros S."/>
            <person name="Januszkiewicz K."/>
            <person name="Wedrychowicz H."/>
        </authorList>
    </citation>
    <scope>NUCLEOTIDE SEQUENCE [LARGE SCALE GENOMIC DNA]</scope>
    <source>
        <strain evidence="3 4">DSM 26910</strain>
    </source>
</reference>
<dbReference type="Proteomes" id="UP000184164">
    <property type="component" value="Unassembled WGS sequence"/>
</dbReference>
<evidence type="ECO:0000313" key="3">
    <source>
        <dbReference type="EMBL" id="SHE74627.1"/>
    </source>
</evidence>
<dbReference type="AlphaFoldDB" id="A0A1M4W0A3"/>
<protein>
    <submittedName>
        <fullName evidence="3">Nucleotide-binding universal stress protein, UspA family</fullName>
    </submittedName>
</protein>
<accession>A0A1M4W0A3</accession>
<organism evidence="3 4">
    <name type="scientific">Mariniphaga anaerophila</name>
    <dbReference type="NCBI Taxonomy" id="1484053"/>
    <lineage>
        <taxon>Bacteria</taxon>
        <taxon>Pseudomonadati</taxon>
        <taxon>Bacteroidota</taxon>
        <taxon>Bacteroidia</taxon>
        <taxon>Marinilabiliales</taxon>
        <taxon>Prolixibacteraceae</taxon>
        <taxon>Mariniphaga</taxon>
    </lineage>
</organism>
<dbReference type="Pfam" id="PF00582">
    <property type="entry name" value="Usp"/>
    <property type="match status" value="1"/>
</dbReference>
<dbReference type="CDD" id="cd00293">
    <property type="entry name" value="USP-like"/>
    <property type="match status" value="1"/>
</dbReference>
<dbReference type="EMBL" id="FQUM01000002">
    <property type="protein sequence ID" value="SHE74627.1"/>
    <property type="molecule type" value="Genomic_DNA"/>
</dbReference>
<evidence type="ECO:0000256" key="1">
    <source>
        <dbReference type="ARBA" id="ARBA00008791"/>
    </source>
</evidence>